<evidence type="ECO:0000313" key="3">
    <source>
        <dbReference type="EMBL" id="ETR71305.1"/>
    </source>
</evidence>
<sequence length="311" mass="35200">MKERPFLSTKEVAQFLDITEKMVYSLVSEKGLPATKITGKWLFPLRYVEQWLEENIINVPRSAKLQPSDGLLVISGSHDLLLDKTIAMFNRTQNDCLAVFGNVGSLGGIQSLGKNLCHLAASHLLQEDDNEYNFDFIYREMGGEQAVVVNFCRREQGFIVPKDNPKHFKDISDLQTKDFILANRGESTGTRHLLDRSLTQAGIDPKDIKGYDSFYQSHLDVAIAVLSGRADIALAIHPVADLLGLDFIPLRWERYDLLISKARFFEKGIQVFLNMLNEPPFQNEAQKLKGYDISRSGKIIFPKHNDPSDKE</sequence>
<protein>
    <submittedName>
        <fullName evidence="3">DNA binding domain-containing protein</fullName>
    </submittedName>
</protein>
<name>A0A1V1P9C5_9BACT</name>
<dbReference type="EMBL" id="ATBP01000288">
    <property type="protein sequence ID" value="ETR71305.1"/>
    <property type="molecule type" value="Genomic_DNA"/>
</dbReference>
<dbReference type="PANTHER" id="PTHR38431:SF1">
    <property type="entry name" value="BLL2305 PROTEIN"/>
    <property type="match status" value="1"/>
</dbReference>
<dbReference type="Pfam" id="PF12728">
    <property type="entry name" value="HTH_17"/>
    <property type="match status" value="1"/>
</dbReference>
<accession>A0A1V1P9C5</accession>
<dbReference type="Pfam" id="PF12727">
    <property type="entry name" value="PBP_like"/>
    <property type="match status" value="1"/>
</dbReference>
<dbReference type="AlphaFoldDB" id="A0A1V1P9C5"/>
<dbReference type="SUPFAM" id="SSF53850">
    <property type="entry name" value="Periplasmic binding protein-like II"/>
    <property type="match status" value="1"/>
</dbReference>
<dbReference type="InterPro" id="IPR010093">
    <property type="entry name" value="SinI_DNA-bd"/>
</dbReference>
<dbReference type="InterPro" id="IPR024370">
    <property type="entry name" value="PBP_domain"/>
</dbReference>
<evidence type="ECO:0000313" key="4">
    <source>
        <dbReference type="Proteomes" id="UP000189670"/>
    </source>
</evidence>
<evidence type="ECO:0000259" key="2">
    <source>
        <dbReference type="Pfam" id="PF12728"/>
    </source>
</evidence>
<dbReference type="NCBIfam" id="TIGR01764">
    <property type="entry name" value="excise"/>
    <property type="match status" value="1"/>
</dbReference>
<dbReference type="Proteomes" id="UP000189670">
    <property type="component" value="Unassembled WGS sequence"/>
</dbReference>
<evidence type="ECO:0000259" key="1">
    <source>
        <dbReference type="Pfam" id="PF12727"/>
    </source>
</evidence>
<dbReference type="InterPro" id="IPR041657">
    <property type="entry name" value="HTH_17"/>
</dbReference>
<proteinExistence type="predicted"/>
<dbReference type="GO" id="GO:0003677">
    <property type="term" value="F:DNA binding"/>
    <property type="evidence" value="ECO:0007669"/>
    <property type="project" value="InterPro"/>
</dbReference>
<dbReference type="PANTHER" id="PTHR38431">
    <property type="entry name" value="BLL2305 PROTEIN"/>
    <property type="match status" value="1"/>
</dbReference>
<reference evidence="4" key="1">
    <citation type="submission" date="2012-11" db="EMBL/GenBank/DDBJ databases">
        <authorList>
            <person name="Lucero-Rivera Y.E."/>
            <person name="Tovar-Ramirez D."/>
        </authorList>
    </citation>
    <scope>NUCLEOTIDE SEQUENCE [LARGE SCALE GENOMIC DNA]</scope>
    <source>
        <strain evidence="4">Araruama</strain>
    </source>
</reference>
<feature type="domain" description="PBP" evidence="1">
    <location>
        <begin position="88"/>
        <end position="276"/>
    </location>
</feature>
<dbReference type="Gene3D" id="3.40.190.10">
    <property type="entry name" value="Periplasmic binding protein-like II"/>
    <property type="match status" value="1"/>
</dbReference>
<organism evidence="3 4">
    <name type="scientific">Candidatus Magnetoglobus multicellularis str. Araruama</name>
    <dbReference type="NCBI Taxonomy" id="890399"/>
    <lineage>
        <taxon>Bacteria</taxon>
        <taxon>Pseudomonadati</taxon>
        <taxon>Thermodesulfobacteriota</taxon>
        <taxon>Desulfobacteria</taxon>
        <taxon>Desulfobacterales</taxon>
        <taxon>Desulfobacteraceae</taxon>
        <taxon>Candidatus Magnetoglobus</taxon>
    </lineage>
</organism>
<gene>
    <name evidence="3" type="ORF">OMM_02585</name>
</gene>
<comment type="caution">
    <text evidence="3">The sequence shown here is derived from an EMBL/GenBank/DDBJ whole genome shotgun (WGS) entry which is preliminary data.</text>
</comment>
<feature type="domain" description="Helix-turn-helix" evidence="2">
    <location>
        <begin position="6"/>
        <end position="55"/>
    </location>
</feature>